<reference evidence="5 6" key="1">
    <citation type="journal article" date="2012" name="Stand. Genomic Sci.">
        <title>Genome sequence of the soil bacterium Saccharomonospora azurea type strain (NA-128(T)).</title>
        <authorList>
            <person name="Klenk H.P."/>
            <person name="Held B."/>
            <person name="Lucas S."/>
            <person name="Lapidus A."/>
            <person name="Copeland A."/>
            <person name="Hammon N."/>
            <person name="Pitluck S."/>
            <person name="Goodwin L.A."/>
            <person name="Han C."/>
            <person name="Tapia R."/>
            <person name="Brambilla E.M."/>
            <person name="Potter G."/>
            <person name="Land M."/>
            <person name="Ivanova N."/>
            <person name="Rohde M."/>
            <person name="Goker M."/>
            <person name="Detter J.C."/>
            <person name="Kyrpides N.C."/>
            <person name="Woyke T."/>
        </authorList>
    </citation>
    <scope>NUCLEOTIDE SEQUENCE [LARGE SCALE GENOMIC DNA]</scope>
    <source>
        <strain evidence="5 6">NA-128</strain>
    </source>
</reference>
<dbReference type="SUPFAM" id="SSF54427">
    <property type="entry name" value="NTF2-like"/>
    <property type="match status" value="1"/>
</dbReference>
<evidence type="ECO:0008006" key="7">
    <source>
        <dbReference type="Google" id="ProtNLM"/>
    </source>
</evidence>
<feature type="region of interest" description="Disordered" evidence="3">
    <location>
        <begin position="312"/>
        <end position="346"/>
    </location>
</feature>
<evidence type="ECO:0000313" key="5">
    <source>
        <dbReference type="EMBL" id="EHY90066.1"/>
    </source>
</evidence>
<proteinExistence type="predicted"/>
<dbReference type="InterPro" id="IPR032710">
    <property type="entry name" value="NTF2-like_dom_sf"/>
</dbReference>
<dbReference type="HOGENOM" id="CLU_064294_0_0_11"/>
<gene>
    <name evidence="5" type="ORF">SacazDRAFT_03189</name>
</gene>
<keyword evidence="4" id="KW-1133">Transmembrane helix</keyword>
<feature type="transmembrane region" description="Helical" evidence="4">
    <location>
        <begin position="151"/>
        <end position="173"/>
    </location>
</feature>
<name>H8GFK4_9PSEU</name>
<dbReference type="PANTHER" id="PTHR37042">
    <property type="entry name" value="OUTER MEMBRANE PROTEIN RV1973"/>
    <property type="match status" value="1"/>
</dbReference>
<feature type="compositionally biased region" description="Low complexity" evidence="3">
    <location>
        <begin position="130"/>
        <end position="145"/>
    </location>
</feature>
<evidence type="ECO:0000256" key="1">
    <source>
        <dbReference type="ARBA" id="ARBA00004370"/>
    </source>
</evidence>
<dbReference type="RefSeq" id="WP_005443209.1">
    <property type="nucleotide sequence ID" value="NZ_CM001466.1"/>
</dbReference>
<feature type="region of interest" description="Disordered" evidence="3">
    <location>
        <begin position="1"/>
        <end position="146"/>
    </location>
</feature>
<feature type="compositionally biased region" description="Acidic residues" evidence="3">
    <location>
        <begin position="64"/>
        <end position="74"/>
    </location>
</feature>
<protein>
    <recommendedName>
        <fullName evidence="7">Mce-associated membrane protein</fullName>
    </recommendedName>
</protein>
<sequence length="346" mass="36987">MPPSRRRNLGAQPPSPSRRPRVAGLRKPSPTKRATESPEPAEPTETSPETPDRPDALGEAPERAEDDERVEEADSPSPEPEPAQEAAGEEPDEPEPARPSPRAKVRDRGTERPIDAEQVDVTDRTDRTADTVSAGSSGAGSTETAKGTRRVGYPVLGALLAATLVLAGLAVFFKMKHSEVSGLVTNTALVDVASTTEVKQVVEDAAEQLMSVNYKDLDKTERAAERFLGSDEVRATYDRLMGEYREQAAEQKIVVTTTAVRSGVVVLDDDSARVMVYVDQVATRAGNDQPMGGPAALWFEVERRDGTWKVSDLNTYGSARSGTQSGSAPTGAEPSSSQAEDSTEGN</sequence>
<accession>H8GFK4</accession>
<evidence type="ECO:0000256" key="4">
    <source>
        <dbReference type="SAM" id="Phobius"/>
    </source>
</evidence>
<evidence type="ECO:0000313" key="6">
    <source>
        <dbReference type="Proteomes" id="UP000004705"/>
    </source>
</evidence>
<evidence type="ECO:0000256" key="3">
    <source>
        <dbReference type="SAM" id="MobiDB-lite"/>
    </source>
</evidence>
<keyword evidence="6" id="KW-1185">Reference proteome</keyword>
<comment type="subcellular location">
    <subcellularLocation>
        <location evidence="1">Membrane</location>
    </subcellularLocation>
</comment>
<feature type="compositionally biased region" description="Basic and acidic residues" evidence="3">
    <location>
        <begin position="50"/>
        <end position="63"/>
    </location>
</feature>
<organism evidence="5 6">
    <name type="scientific">Saccharomonospora azurea NA-128</name>
    <dbReference type="NCBI Taxonomy" id="882081"/>
    <lineage>
        <taxon>Bacteria</taxon>
        <taxon>Bacillati</taxon>
        <taxon>Actinomycetota</taxon>
        <taxon>Actinomycetes</taxon>
        <taxon>Pseudonocardiales</taxon>
        <taxon>Pseudonocardiaceae</taxon>
        <taxon>Saccharomonospora</taxon>
    </lineage>
</organism>
<feature type="compositionally biased region" description="Polar residues" evidence="3">
    <location>
        <begin position="312"/>
        <end position="340"/>
    </location>
</feature>
<evidence type="ECO:0000256" key="2">
    <source>
        <dbReference type="ARBA" id="ARBA00023136"/>
    </source>
</evidence>
<dbReference type="EMBL" id="CM001466">
    <property type="protein sequence ID" value="EHY90066.1"/>
    <property type="molecule type" value="Genomic_DNA"/>
</dbReference>
<dbReference type="Proteomes" id="UP000004705">
    <property type="component" value="Chromosome"/>
</dbReference>
<dbReference type="AlphaFoldDB" id="H8GFK4"/>
<feature type="compositionally biased region" description="Basic and acidic residues" evidence="3">
    <location>
        <begin position="104"/>
        <end position="129"/>
    </location>
</feature>
<dbReference type="OrthoDB" id="5192320at2"/>
<dbReference type="GO" id="GO:0016020">
    <property type="term" value="C:membrane"/>
    <property type="evidence" value="ECO:0007669"/>
    <property type="project" value="UniProtKB-SubCell"/>
</dbReference>
<keyword evidence="2 4" id="KW-0472">Membrane</keyword>
<dbReference type="PANTHER" id="PTHR37042:SF4">
    <property type="entry name" value="OUTER MEMBRANE PROTEIN RV1973"/>
    <property type="match status" value="1"/>
</dbReference>
<keyword evidence="4" id="KW-0812">Transmembrane</keyword>